<dbReference type="AlphaFoldDB" id="A0AAN8RC48"/>
<comment type="caution">
    <text evidence="2">The sequence shown here is derived from an EMBL/GenBank/DDBJ whole genome shotgun (WGS) entry which is preliminary data.</text>
</comment>
<accession>A0AAN8RC48</accession>
<feature type="region of interest" description="Disordered" evidence="1">
    <location>
        <begin position="94"/>
        <end position="151"/>
    </location>
</feature>
<reference evidence="2 3" key="1">
    <citation type="submission" date="2019-10" db="EMBL/GenBank/DDBJ databases">
        <authorList>
            <person name="Palmer J.M."/>
        </authorList>
    </citation>
    <scope>NUCLEOTIDE SEQUENCE [LARGE SCALE GENOMIC DNA]</scope>
    <source>
        <strain evidence="2 3">TWF718</strain>
    </source>
</reference>
<sequence>MKLSNILSSHKNFFFVYLKNVHDASSPSHLSFIISYLLPFITSSFPLPWLFRPSSIPLVTLISQRTRMKLSSIFRSRKPRQTFLISDYKPTGNYKKLEGEEEDGRKTPENTPRPVIPEPLPTIFEDDGDDTNWSETEDEFEEQDLPPPLPWHKPQDPFEAKFLKAFKYWREVQRSTKPSRKGATVKFVLKARTGYKRIGQRYHSYTGIVGKNSHIIQKSSSNQIRDLRKLKQKLKASERYVEPADKKARFRTQAALDGYQKATLEYAEYIVREFVNFGKGQYRAKKVEQLAEEHRAEVLKVELALAHELGLEDGWYLCGGAKDTPWGNCRQFCYWPGCSGRELSEKFYDKMDKANTNINLSDDIPVRFPFLSEVKGGHAARAANRTAGAGSGFRIGFDLENCWGTAHHVVQQMQDLVYQHQCTKSYELCYSYLNDESEALMIRPPLKALDKAYLAFIASSASRFAHEKEWKIRHRINEIEKYMNLAIFYMLSDPSIIEDNMNAHFYSEVKAKAHFWGEIHELHFLMPERDINDLLVIMDHEKYKRLIRLYKVKTMKNGSGMKRGHTLQILSIPLYKAEKPLISKRKRLMAKITGRGGQEKDENGKQSGKVSTGQGFFRSIWDKLWRKEVQKPADGIVEEGQKPAIPVPEEDLPLHLKKVVGGPDIIEMMDLRDRPHEQTITWISKDGLKRRRETPAPTFNYNTTIHQDAFRDYPPTIEFRRAALG</sequence>
<gene>
    <name evidence="2" type="ORF">TWF718_002184</name>
</gene>
<dbReference type="Proteomes" id="UP001313282">
    <property type="component" value="Unassembled WGS sequence"/>
</dbReference>
<evidence type="ECO:0000313" key="2">
    <source>
        <dbReference type="EMBL" id="KAK6331635.1"/>
    </source>
</evidence>
<organism evidence="2 3">
    <name type="scientific">Orbilia javanica</name>
    <dbReference type="NCBI Taxonomy" id="47235"/>
    <lineage>
        <taxon>Eukaryota</taxon>
        <taxon>Fungi</taxon>
        <taxon>Dikarya</taxon>
        <taxon>Ascomycota</taxon>
        <taxon>Pezizomycotina</taxon>
        <taxon>Orbiliomycetes</taxon>
        <taxon>Orbiliales</taxon>
        <taxon>Orbiliaceae</taxon>
        <taxon>Orbilia</taxon>
    </lineage>
</organism>
<proteinExistence type="predicted"/>
<keyword evidence="3" id="KW-1185">Reference proteome</keyword>
<feature type="compositionally biased region" description="Basic and acidic residues" evidence="1">
    <location>
        <begin position="95"/>
        <end position="108"/>
    </location>
</feature>
<dbReference type="EMBL" id="JAVHNR010000010">
    <property type="protein sequence ID" value="KAK6331635.1"/>
    <property type="molecule type" value="Genomic_DNA"/>
</dbReference>
<evidence type="ECO:0000256" key="1">
    <source>
        <dbReference type="SAM" id="MobiDB-lite"/>
    </source>
</evidence>
<evidence type="ECO:0000313" key="3">
    <source>
        <dbReference type="Proteomes" id="UP001313282"/>
    </source>
</evidence>
<protein>
    <submittedName>
        <fullName evidence="2">Uncharacterized protein</fullName>
    </submittedName>
</protein>
<name>A0AAN8RC48_9PEZI</name>
<feature type="compositionally biased region" description="Acidic residues" evidence="1">
    <location>
        <begin position="124"/>
        <end position="144"/>
    </location>
</feature>